<organism evidence="1 2">
    <name type="scientific">Sodalis glossinidius (strain morsitans)</name>
    <dbReference type="NCBI Taxonomy" id="343509"/>
    <lineage>
        <taxon>Bacteria</taxon>
        <taxon>Pseudomonadati</taxon>
        <taxon>Pseudomonadota</taxon>
        <taxon>Gammaproteobacteria</taxon>
        <taxon>Enterobacterales</taxon>
        <taxon>Bruguierivoracaceae</taxon>
        <taxon>Sodalis</taxon>
    </lineage>
</organism>
<dbReference type="EMBL" id="LN854557">
    <property type="protein sequence ID" value="CRL44902.1"/>
    <property type="molecule type" value="Genomic_DNA"/>
</dbReference>
<accession>A0A193QI94</accession>
<reference evidence="1 2" key="1">
    <citation type="submission" date="2015-05" db="EMBL/GenBank/DDBJ databases">
        <authorList>
            <person name="Goodhead I."/>
        </authorList>
    </citation>
    <scope>NUCLEOTIDE SEQUENCE [LARGE SCALE GENOMIC DNA]</scope>
    <source>
        <strain evidence="2">morsitans</strain>
    </source>
</reference>
<evidence type="ECO:0000313" key="2">
    <source>
        <dbReference type="Proteomes" id="UP000245838"/>
    </source>
</evidence>
<evidence type="ECO:0000313" key="1">
    <source>
        <dbReference type="EMBL" id="CRL44902.1"/>
    </source>
</evidence>
<sequence>MSPTFFRSDETLPELSTDLKETIKIKILLTPYSEEKMGLQTILRSVSEAPEDLALQTGKIAHSRVPCGEDSLLKFLNQSKTLSETFTINLESHPTPIEDVSIILIKTISDEDIQTMRMSK</sequence>
<dbReference type="Proteomes" id="UP000245838">
    <property type="component" value="Chromosome sggmmb4_Chromosome"/>
</dbReference>
<name>A0A193QI94_SODGM</name>
<proteinExistence type="predicted"/>
<protein>
    <submittedName>
        <fullName evidence="1">Uncharacterized protein</fullName>
    </submittedName>
</protein>
<gene>
    <name evidence="1" type="ORF">SGGMMB4_02290</name>
</gene>
<dbReference type="AlphaFoldDB" id="A0A193QI94"/>